<dbReference type="AlphaFoldDB" id="A0A814DFZ5"/>
<protein>
    <submittedName>
        <fullName evidence="1">Uncharacterized protein</fullName>
    </submittedName>
</protein>
<dbReference type="EMBL" id="CAJOBE010003076">
    <property type="protein sequence ID" value="CAF3860097.1"/>
    <property type="molecule type" value="Genomic_DNA"/>
</dbReference>
<comment type="caution">
    <text evidence="1">The sequence shown here is derived from an EMBL/GenBank/DDBJ whole genome shotgun (WGS) entry which is preliminary data.</text>
</comment>
<proteinExistence type="predicted"/>
<evidence type="ECO:0000313" key="1">
    <source>
        <dbReference type="EMBL" id="CAF0956572.1"/>
    </source>
</evidence>
<dbReference type="Proteomes" id="UP000663874">
    <property type="component" value="Unassembled WGS sequence"/>
</dbReference>
<reference evidence="1" key="1">
    <citation type="submission" date="2021-02" db="EMBL/GenBank/DDBJ databases">
        <authorList>
            <person name="Nowell W R."/>
        </authorList>
    </citation>
    <scope>NUCLEOTIDE SEQUENCE</scope>
</reference>
<dbReference type="EMBL" id="CAJNOU010000317">
    <property type="protein sequence ID" value="CAF0956572.1"/>
    <property type="molecule type" value="Genomic_DNA"/>
</dbReference>
<gene>
    <name evidence="2" type="ORF">FNK824_LOCUS18423</name>
    <name evidence="1" type="ORF">SEV965_LOCUS8536</name>
</gene>
<sequence length="240" mass="29462">MQRHRQVIQLSDHVKNKLNQHHYPTESLSLINSSNEFPETNDTNDGNDSLHFTSSENVIRQRHDTFTAYQVTQPSELFFTEEKSNPITNISILQEQYKKQHECQECIRRNHIIHFERQKFLRLYEENKKLNEQLHLSIQRNHQYEEDIQKLRYYLKKMNSHLYEYQINFDYLKQKIISEKKTNSKIDKEKQIETDEDKYNMRIDHLKRLRYEVEMYNRLVIAKQQQQQQEQNNIQKKIDF</sequence>
<accession>A0A814DFZ5</accession>
<name>A0A814DFZ5_9BILA</name>
<dbReference type="Proteomes" id="UP000663889">
    <property type="component" value="Unassembled WGS sequence"/>
</dbReference>
<evidence type="ECO:0000313" key="2">
    <source>
        <dbReference type="EMBL" id="CAF3860097.1"/>
    </source>
</evidence>
<evidence type="ECO:0000313" key="3">
    <source>
        <dbReference type="Proteomes" id="UP000663889"/>
    </source>
</evidence>
<organism evidence="1 3">
    <name type="scientific">Rotaria sordida</name>
    <dbReference type="NCBI Taxonomy" id="392033"/>
    <lineage>
        <taxon>Eukaryota</taxon>
        <taxon>Metazoa</taxon>
        <taxon>Spiralia</taxon>
        <taxon>Gnathifera</taxon>
        <taxon>Rotifera</taxon>
        <taxon>Eurotatoria</taxon>
        <taxon>Bdelloidea</taxon>
        <taxon>Philodinida</taxon>
        <taxon>Philodinidae</taxon>
        <taxon>Rotaria</taxon>
    </lineage>
</organism>